<proteinExistence type="predicted"/>
<sequence length="454" mass="50410">MTLRVVEVAQIIPYTSTDSVQSSANLLTIPLTFFDLPWLVIQPPEQVFFYKLIESTREHFHSFILPKLKLSLSLVLVSYLPLSGCLTWNQDEGKPSIVVSQNDAVSVTIGETDADFSLLSGYDQRQVSELHTLTPELPFSDDSASVISLQITLFPNQGFSIGFTVHHAVLDGKTVIMFMKAWAHLCKHQMENRVISLPESLTPSLDRSFFKDLTGLDEQIISVDKNNMRSLSRNPSGESGDDLVLATLVMSHDDLERLRERVRSSGDDRSLLHLSTFVIAYAYTWTCLVKARGGDGERPVSFLVASDFRARLDPPLPATYFGNCIFTVACLNRKAADFAGEKGLVTTVELINNLVKSLSSPGIIETLPQRNTTIKDSIGRSSQLGMVSGSNRFQVYEMDFGWGRPVKVDVITIRGEVISMAETRDESGGVEIGMCMKKTDMDIVFSFFNNGLQN</sequence>
<dbReference type="OrthoDB" id="1862401at2759"/>
<accession>A0A087HGT2</accession>
<dbReference type="Gene3D" id="3.30.559.10">
    <property type="entry name" value="Chloramphenicol acetyltransferase-like domain"/>
    <property type="match status" value="2"/>
</dbReference>
<dbReference type="SUPFAM" id="SSF52777">
    <property type="entry name" value="CoA-dependent acyltransferases"/>
    <property type="match status" value="2"/>
</dbReference>
<reference evidence="4" key="1">
    <citation type="journal article" date="2015" name="Nat. Plants">
        <title>Genome expansion of Arabis alpina linked with retrotransposition and reduced symmetric DNA methylation.</title>
        <authorList>
            <person name="Willing E.M."/>
            <person name="Rawat V."/>
            <person name="Mandakova T."/>
            <person name="Maumus F."/>
            <person name="James G.V."/>
            <person name="Nordstroem K.J."/>
            <person name="Becker C."/>
            <person name="Warthmann N."/>
            <person name="Chica C."/>
            <person name="Szarzynska B."/>
            <person name="Zytnicki M."/>
            <person name="Albani M.C."/>
            <person name="Kiefer C."/>
            <person name="Bergonzi S."/>
            <person name="Castaings L."/>
            <person name="Mateos J.L."/>
            <person name="Berns M.C."/>
            <person name="Bujdoso N."/>
            <person name="Piofczyk T."/>
            <person name="de Lorenzo L."/>
            <person name="Barrero-Sicilia C."/>
            <person name="Mateos I."/>
            <person name="Piednoel M."/>
            <person name="Hagmann J."/>
            <person name="Chen-Min-Tao R."/>
            <person name="Iglesias-Fernandez R."/>
            <person name="Schuster S.C."/>
            <person name="Alonso-Blanco C."/>
            <person name="Roudier F."/>
            <person name="Carbonero P."/>
            <person name="Paz-Ares J."/>
            <person name="Davis S.J."/>
            <person name="Pecinka A."/>
            <person name="Quesneville H."/>
            <person name="Colot V."/>
            <person name="Lysak M.A."/>
            <person name="Weigel D."/>
            <person name="Coupland G."/>
            <person name="Schneeberger K."/>
        </authorList>
    </citation>
    <scope>NUCLEOTIDE SEQUENCE [LARGE SCALE GENOMIC DNA]</scope>
    <source>
        <strain evidence="4">cv. Pajares</strain>
    </source>
</reference>
<gene>
    <name evidence="3" type="ordered locus">AALP_Aa2g116700</name>
</gene>
<evidence type="ECO:0000313" key="3">
    <source>
        <dbReference type="EMBL" id="KFK41334.1"/>
    </source>
</evidence>
<organism evidence="3 4">
    <name type="scientific">Arabis alpina</name>
    <name type="common">Alpine rock-cress</name>
    <dbReference type="NCBI Taxonomy" id="50452"/>
    <lineage>
        <taxon>Eukaryota</taxon>
        <taxon>Viridiplantae</taxon>
        <taxon>Streptophyta</taxon>
        <taxon>Embryophyta</taxon>
        <taxon>Tracheophyta</taxon>
        <taxon>Spermatophyta</taxon>
        <taxon>Magnoliopsida</taxon>
        <taxon>eudicotyledons</taxon>
        <taxon>Gunneridae</taxon>
        <taxon>Pentapetalae</taxon>
        <taxon>rosids</taxon>
        <taxon>malvids</taxon>
        <taxon>Brassicales</taxon>
        <taxon>Brassicaceae</taxon>
        <taxon>Arabideae</taxon>
        <taxon>Arabis</taxon>
    </lineage>
</organism>
<dbReference type="PANTHER" id="PTHR31625">
    <property type="match status" value="1"/>
</dbReference>
<dbReference type="Pfam" id="PF02458">
    <property type="entry name" value="Transferase"/>
    <property type="match status" value="1"/>
</dbReference>
<dbReference type="AlphaFoldDB" id="A0A087HGT2"/>
<dbReference type="GO" id="GO:0016747">
    <property type="term" value="F:acyltransferase activity, transferring groups other than amino-acyl groups"/>
    <property type="evidence" value="ECO:0007669"/>
    <property type="project" value="UniProtKB-ARBA"/>
</dbReference>
<evidence type="ECO:0000256" key="2">
    <source>
        <dbReference type="ARBA" id="ARBA00023315"/>
    </source>
</evidence>
<keyword evidence="2" id="KW-0012">Acyltransferase</keyword>
<evidence type="ECO:0000256" key="1">
    <source>
        <dbReference type="ARBA" id="ARBA00022679"/>
    </source>
</evidence>
<dbReference type="Proteomes" id="UP000029120">
    <property type="component" value="Chromosome 2"/>
</dbReference>
<protein>
    <submittedName>
        <fullName evidence="3">Uncharacterized protein</fullName>
    </submittedName>
</protein>
<dbReference type="Gramene" id="KFK41334">
    <property type="protein sequence ID" value="KFK41334"/>
    <property type="gene ID" value="AALP_AA2G116700"/>
</dbReference>
<keyword evidence="1" id="KW-0808">Transferase</keyword>
<dbReference type="OMA" id="VQMITVA"/>
<evidence type="ECO:0000313" key="4">
    <source>
        <dbReference type="Proteomes" id="UP000029120"/>
    </source>
</evidence>
<dbReference type="eggNOG" id="ENOG502QPXT">
    <property type="taxonomic scope" value="Eukaryota"/>
</dbReference>
<dbReference type="EMBL" id="CM002870">
    <property type="protein sequence ID" value="KFK41334.1"/>
    <property type="molecule type" value="Genomic_DNA"/>
</dbReference>
<keyword evidence="4" id="KW-1185">Reference proteome</keyword>
<dbReference type="InterPro" id="IPR023213">
    <property type="entry name" value="CAT-like_dom_sf"/>
</dbReference>
<name>A0A087HGT2_ARAAL</name>
<dbReference type="InterPro" id="IPR051504">
    <property type="entry name" value="Plant_metabolite_acyltrans"/>
</dbReference>